<dbReference type="EC" id="2.7.13.3" evidence="2"/>
<comment type="caution">
    <text evidence="10">The sequence shown here is derived from an EMBL/GenBank/DDBJ whole genome shotgun (WGS) entry which is preliminary data.</text>
</comment>
<sequence>MARGIRMGWAENHVAKIIEHSPNAIVTVDRAGRINVVNIQACELFGYRREELLGRPVECLLPVSLAEHHVSLRDRYVAHATPRAMGAGRDLQGRHKSGSLIDVEVALAPLHDDNGETVGVIATIIDIRQRLATERQLAQQVQSLQQEQQALQAAEHNLANIIEHSPNAMITVNAAGLIDMVNAQAARLFGYLPEELRGQAVECLLPGPLHQHHVSLRDHYMQHPTPRAMGAGRDLKGRHRNGSLIDVEVALAPLLDANGTVTSVIATIIDIRQRLQTERILARQIDDLTRINEELDRFAYVASHDLKSPLNAIQKIVGWIEEDCAELLPRSSQEHLALLKQRANRLMRLLDDLLAYSRAGRREYEVEQIELAHLTTEIFALLGAPEGFSCVGEVVHLQLPRVPFETVLNNLISNAIKHHDQGHGNIRVRCQIGDEHYQLEVEDDGPGIPPELHHKALAMFQTLQPRDRVEGSGMGLALVKKIVEHHHGSLRIDSDGGRGTTMVVQWPRPAVPAGSDDGQP</sequence>
<dbReference type="InterPro" id="IPR013767">
    <property type="entry name" value="PAS_fold"/>
</dbReference>
<dbReference type="PROSITE" id="PS50109">
    <property type="entry name" value="HIS_KIN"/>
    <property type="match status" value="1"/>
</dbReference>
<feature type="domain" description="PAS" evidence="8">
    <location>
        <begin position="154"/>
        <end position="199"/>
    </location>
</feature>
<dbReference type="SMART" id="SM00091">
    <property type="entry name" value="PAS"/>
    <property type="match status" value="2"/>
</dbReference>
<dbReference type="SUPFAM" id="SSF55785">
    <property type="entry name" value="PYP-like sensor domain (PAS domain)"/>
    <property type="match status" value="2"/>
</dbReference>
<dbReference type="NCBIfam" id="TIGR00229">
    <property type="entry name" value="sensory_box"/>
    <property type="match status" value="2"/>
</dbReference>
<feature type="domain" description="PAS" evidence="8">
    <location>
        <begin position="10"/>
        <end position="55"/>
    </location>
</feature>
<dbReference type="SMART" id="SM00388">
    <property type="entry name" value="HisKA"/>
    <property type="match status" value="1"/>
</dbReference>
<evidence type="ECO:0000256" key="4">
    <source>
        <dbReference type="ARBA" id="ARBA00022679"/>
    </source>
</evidence>
<keyword evidence="6" id="KW-0175">Coiled coil</keyword>
<dbReference type="Proteomes" id="UP000248090">
    <property type="component" value="Unassembled WGS sequence"/>
</dbReference>
<dbReference type="InterPro" id="IPR003661">
    <property type="entry name" value="HisK_dim/P_dom"/>
</dbReference>
<evidence type="ECO:0000313" key="11">
    <source>
        <dbReference type="Proteomes" id="UP000248090"/>
    </source>
</evidence>
<accession>A0ABX5LUS2</accession>
<dbReference type="PANTHER" id="PTHR43304">
    <property type="entry name" value="PHYTOCHROME-LIKE PROTEIN CPH1"/>
    <property type="match status" value="1"/>
</dbReference>
<feature type="domain" description="PAC" evidence="9">
    <location>
        <begin position="87"/>
        <end position="139"/>
    </location>
</feature>
<keyword evidence="11" id="KW-1185">Reference proteome</keyword>
<dbReference type="Pfam" id="PF00989">
    <property type="entry name" value="PAS"/>
    <property type="match status" value="2"/>
</dbReference>
<evidence type="ECO:0000313" key="10">
    <source>
        <dbReference type="EMBL" id="PXF28918.1"/>
    </source>
</evidence>
<evidence type="ECO:0000259" key="7">
    <source>
        <dbReference type="PROSITE" id="PS50109"/>
    </source>
</evidence>
<evidence type="ECO:0000256" key="5">
    <source>
        <dbReference type="ARBA" id="ARBA00022777"/>
    </source>
</evidence>
<dbReference type="SMART" id="SM00086">
    <property type="entry name" value="PAC"/>
    <property type="match status" value="2"/>
</dbReference>
<dbReference type="Gene3D" id="3.30.565.10">
    <property type="entry name" value="Histidine kinase-like ATPase, C-terminal domain"/>
    <property type="match status" value="1"/>
</dbReference>
<dbReference type="InterPro" id="IPR003594">
    <property type="entry name" value="HATPase_dom"/>
</dbReference>
<dbReference type="Pfam" id="PF02518">
    <property type="entry name" value="HATPase_c"/>
    <property type="match status" value="1"/>
</dbReference>
<dbReference type="Pfam" id="PF00512">
    <property type="entry name" value="HisKA"/>
    <property type="match status" value="1"/>
</dbReference>
<dbReference type="PRINTS" id="PR00344">
    <property type="entry name" value="BCTRLSENSOR"/>
</dbReference>
<evidence type="ECO:0000256" key="2">
    <source>
        <dbReference type="ARBA" id="ARBA00012438"/>
    </source>
</evidence>
<dbReference type="EMBL" id="LAPT01000138">
    <property type="protein sequence ID" value="PXF28918.1"/>
    <property type="molecule type" value="Genomic_DNA"/>
</dbReference>
<dbReference type="PANTHER" id="PTHR43304:SF1">
    <property type="entry name" value="PAC DOMAIN-CONTAINING PROTEIN"/>
    <property type="match status" value="1"/>
</dbReference>
<evidence type="ECO:0000259" key="8">
    <source>
        <dbReference type="PROSITE" id="PS50112"/>
    </source>
</evidence>
<feature type="domain" description="Histidine kinase" evidence="7">
    <location>
        <begin position="301"/>
        <end position="510"/>
    </location>
</feature>
<dbReference type="InterPro" id="IPR000700">
    <property type="entry name" value="PAS-assoc_C"/>
</dbReference>
<dbReference type="InterPro" id="IPR036097">
    <property type="entry name" value="HisK_dim/P_sf"/>
</dbReference>
<dbReference type="InterPro" id="IPR000014">
    <property type="entry name" value="PAS"/>
</dbReference>
<dbReference type="InterPro" id="IPR035965">
    <property type="entry name" value="PAS-like_dom_sf"/>
</dbReference>
<dbReference type="PROSITE" id="PS50112">
    <property type="entry name" value="PAS"/>
    <property type="match status" value="2"/>
</dbReference>
<dbReference type="CDD" id="cd00075">
    <property type="entry name" value="HATPase"/>
    <property type="match status" value="1"/>
</dbReference>
<dbReference type="SUPFAM" id="SSF47384">
    <property type="entry name" value="Homodimeric domain of signal transducing histidine kinase"/>
    <property type="match status" value="1"/>
</dbReference>
<evidence type="ECO:0000256" key="6">
    <source>
        <dbReference type="SAM" id="Coils"/>
    </source>
</evidence>
<evidence type="ECO:0000256" key="1">
    <source>
        <dbReference type="ARBA" id="ARBA00000085"/>
    </source>
</evidence>
<dbReference type="InterPro" id="IPR036890">
    <property type="entry name" value="HATPase_C_sf"/>
</dbReference>
<dbReference type="InterPro" id="IPR001610">
    <property type="entry name" value="PAC"/>
</dbReference>
<keyword evidence="4" id="KW-0808">Transferase</keyword>
<name>A0ABX5LUS2_9GAMM</name>
<evidence type="ECO:0000256" key="3">
    <source>
        <dbReference type="ARBA" id="ARBA00022553"/>
    </source>
</evidence>
<dbReference type="SUPFAM" id="SSF55874">
    <property type="entry name" value="ATPase domain of HSP90 chaperone/DNA topoisomerase II/histidine kinase"/>
    <property type="match status" value="1"/>
</dbReference>
<feature type="coiled-coil region" evidence="6">
    <location>
        <begin position="134"/>
        <end position="164"/>
    </location>
</feature>
<dbReference type="InterPro" id="IPR005467">
    <property type="entry name" value="His_kinase_dom"/>
</dbReference>
<dbReference type="InterPro" id="IPR052162">
    <property type="entry name" value="Sensor_kinase/Photoreceptor"/>
</dbReference>
<evidence type="ECO:0000259" key="9">
    <source>
        <dbReference type="PROSITE" id="PS50113"/>
    </source>
</evidence>
<proteinExistence type="predicted"/>
<dbReference type="Gene3D" id="3.30.450.20">
    <property type="entry name" value="PAS domain"/>
    <property type="match status" value="2"/>
</dbReference>
<reference evidence="10 11" key="1">
    <citation type="submission" date="2015-03" db="EMBL/GenBank/DDBJ databases">
        <authorList>
            <person name="Krishnan R."/>
            <person name="Midha S."/>
            <person name="Patil P.B."/>
            <person name="Rameshkumar N."/>
        </authorList>
    </citation>
    <scope>NUCLEOTIDE SEQUENCE [LARGE SCALE GENOMIC DNA]</scope>
    <source>
        <strain evidence="10 11">L1E11</strain>
    </source>
</reference>
<dbReference type="InterPro" id="IPR004358">
    <property type="entry name" value="Sig_transdc_His_kin-like_C"/>
</dbReference>
<organism evidence="10 11">
    <name type="scientific">Pokkaliibacter plantistimulans</name>
    <dbReference type="NCBI Taxonomy" id="1635171"/>
    <lineage>
        <taxon>Bacteria</taxon>
        <taxon>Pseudomonadati</taxon>
        <taxon>Pseudomonadota</taxon>
        <taxon>Gammaproteobacteria</taxon>
        <taxon>Oceanospirillales</taxon>
        <taxon>Balneatrichaceae</taxon>
        <taxon>Pokkaliibacter</taxon>
    </lineage>
</organism>
<protein>
    <recommendedName>
        <fullName evidence="2">histidine kinase</fullName>
        <ecNumber evidence="2">2.7.13.3</ecNumber>
    </recommendedName>
</protein>
<dbReference type="CDD" id="cd00082">
    <property type="entry name" value="HisKA"/>
    <property type="match status" value="1"/>
</dbReference>
<comment type="catalytic activity">
    <reaction evidence="1">
        <text>ATP + protein L-histidine = ADP + protein N-phospho-L-histidine.</text>
        <dbReference type="EC" id="2.7.13.3"/>
    </reaction>
</comment>
<dbReference type="Gene3D" id="1.10.287.130">
    <property type="match status" value="1"/>
</dbReference>
<feature type="domain" description="PAC" evidence="9">
    <location>
        <begin position="231"/>
        <end position="283"/>
    </location>
</feature>
<dbReference type="SMART" id="SM00387">
    <property type="entry name" value="HATPase_c"/>
    <property type="match status" value="1"/>
</dbReference>
<gene>
    <name evidence="10" type="ORF">WH50_23515</name>
</gene>
<dbReference type="CDD" id="cd00130">
    <property type="entry name" value="PAS"/>
    <property type="match status" value="2"/>
</dbReference>
<keyword evidence="5" id="KW-0418">Kinase</keyword>
<keyword evidence="3" id="KW-0597">Phosphoprotein</keyword>
<dbReference type="PROSITE" id="PS50113">
    <property type="entry name" value="PAC"/>
    <property type="match status" value="2"/>
</dbReference>